<evidence type="ECO:0000256" key="2">
    <source>
        <dbReference type="ARBA" id="ARBA00023015"/>
    </source>
</evidence>
<gene>
    <name evidence="6" type="ORF">MMON_42120</name>
</gene>
<dbReference type="InterPro" id="IPR036390">
    <property type="entry name" value="WH_DNA-bd_sf"/>
</dbReference>
<dbReference type="Proteomes" id="UP000466039">
    <property type="component" value="Chromosome"/>
</dbReference>
<sequence>MYADRRLHTVTPAQLRAYSAVVRLGSVRAAAEELGMSDAGISMHVTQLRKELDDPLFSRTSAGLAFTPGGLRLASRAIEILGLQQQTAIEVTEAAHGRRLLRIAASTMFAEHAAPGLIELFSARADDLTVELSVHPTSRFRDLIESRAVDITLGPAPADPGPALVVRPFLKYQIITVAAPETAAGPGMQAPAQLREHDWMLGPSAGGVDGEVATMLRNLSIPESRQRIFQSEAAALEEVQRAGGVTLTLGFAVSRDLSSRRLVQIKGAGLQTSGEWFASTLTPAARPPASSELMRFITTPRCTQAMIRGTGVGVTRFKPKVHVTLWS</sequence>
<dbReference type="SUPFAM" id="SSF46785">
    <property type="entry name" value="Winged helix' DNA-binding domain"/>
    <property type="match status" value="1"/>
</dbReference>
<dbReference type="InterPro" id="IPR000847">
    <property type="entry name" value="LysR_HTH_N"/>
</dbReference>
<dbReference type="AlphaFoldDB" id="A0AAD1J2J2"/>
<dbReference type="Pfam" id="PF00126">
    <property type="entry name" value="HTH_1"/>
    <property type="match status" value="1"/>
</dbReference>
<protein>
    <submittedName>
        <fullName evidence="6">LysR family transcriptional regulator</fullName>
    </submittedName>
</protein>
<dbReference type="PANTHER" id="PTHR30126:SF39">
    <property type="entry name" value="HTH-TYPE TRANSCRIPTIONAL REGULATOR CYSL"/>
    <property type="match status" value="1"/>
</dbReference>
<evidence type="ECO:0000313" key="6">
    <source>
        <dbReference type="EMBL" id="BBZ62911.1"/>
    </source>
</evidence>
<proteinExistence type="inferred from homology"/>
<accession>A0AAD1J2J2</accession>
<keyword evidence="4" id="KW-0804">Transcription</keyword>
<name>A0AAD1J2J2_MYCMB</name>
<evidence type="ECO:0000256" key="3">
    <source>
        <dbReference type="ARBA" id="ARBA00023125"/>
    </source>
</evidence>
<dbReference type="PROSITE" id="PS50931">
    <property type="entry name" value="HTH_LYSR"/>
    <property type="match status" value="1"/>
</dbReference>
<evidence type="ECO:0000256" key="4">
    <source>
        <dbReference type="ARBA" id="ARBA00023163"/>
    </source>
</evidence>
<dbReference type="SUPFAM" id="SSF53850">
    <property type="entry name" value="Periplasmic binding protein-like II"/>
    <property type="match status" value="1"/>
</dbReference>
<dbReference type="Gene3D" id="3.40.190.290">
    <property type="match status" value="1"/>
</dbReference>
<evidence type="ECO:0000259" key="5">
    <source>
        <dbReference type="PROSITE" id="PS50931"/>
    </source>
</evidence>
<dbReference type="Pfam" id="PF03466">
    <property type="entry name" value="LysR_substrate"/>
    <property type="match status" value="1"/>
</dbReference>
<dbReference type="GO" id="GO:0003700">
    <property type="term" value="F:DNA-binding transcription factor activity"/>
    <property type="evidence" value="ECO:0007669"/>
    <property type="project" value="InterPro"/>
</dbReference>
<dbReference type="InterPro" id="IPR005119">
    <property type="entry name" value="LysR_subst-bd"/>
</dbReference>
<reference evidence="6 7" key="1">
    <citation type="journal article" date="2019" name="Emerg. Microbes Infect.">
        <title>Comprehensive subspecies identification of 175 nontuberculous mycobacteria species based on 7547 genomic profiles.</title>
        <authorList>
            <person name="Matsumoto Y."/>
            <person name="Kinjo T."/>
            <person name="Motooka D."/>
            <person name="Nabeya D."/>
            <person name="Jung N."/>
            <person name="Uechi K."/>
            <person name="Horii T."/>
            <person name="Iida T."/>
            <person name="Fujita J."/>
            <person name="Nakamura S."/>
        </authorList>
    </citation>
    <scope>NUCLEOTIDE SEQUENCE [LARGE SCALE GENOMIC DNA]</scope>
    <source>
        <strain evidence="6 7">JCM 15658</strain>
    </source>
</reference>
<keyword evidence="2" id="KW-0805">Transcription regulation</keyword>
<dbReference type="EMBL" id="AP022617">
    <property type="protein sequence ID" value="BBZ62911.1"/>
    <property type="molecule type" value="Genomic_DNA"/>
</dbReference>
<keyword evidence="3" id="KW-0238">DNA-binding</keyword>
<comment type="similarity">
    <text evidence="1">Belongs to the LysR transcriptional regulatory family.</text>
</comment>
<dbReference type="GO" id="GO:0000976">
    <property type="term" value="F:transcription cis-regulatory region binding"/>
    <property type="evidence" value="ECO:0007669"/>
    <property type="project" value="TreeGrafter"/>
</dbReference>
<feature type="domain" description="HTH lysR-type" evidence="5">
    <location>
        <begin position="10"/>
        <end position="67"/>
    </location>
</feature>
<dbReference type="Gene3D" id="1.10.10.10">
    <property type="entry name" value="Winged helix-like DNA-binding domain superfamily/Winged helix DNA-binding domain"/>
    <property type="match status" value="1"/>
</dbReference>
<keyword evidence="7" id="KW-1185">Reference proteome</keyword>
<dbReference type="InterPro" id="IPR036388">
    <property type="entry name" value="WH-like_DNA-bd_sf"/>
</dbReference>
<evidence type="ECO:0000256" key="1">
    <source>
        <dbReference type="ARBA" id="ARBA00009437"/>
    </source>
</evidence>
<dbReference type="PANTHER" id="PTHR30126">
    <property type="entry name" value="HTH-TYPE TRANSCRIPTIONAL REGULATOR"/>
    <property type="match status" value="1"/>
</dbReference>
<organism evidence="6 7">
    <name type="scientific">Mycolicibacterium monacense</name>
    <name type="common">Mycobacterium monacense</name>
    <dbReference type="NCBI Taxonomy" id="85693"/>
    <lineage>
        <taxon>Bacteria</taxon>
        <taxon>Bacillati</taxon>
        <taxon>Actinomycetota</taxon>
        <taxon>Actinomycetes</taxon>
        <taxon>Mycobacteriales</taxon>
        <taxon>Mycobacteriaceae</taxon>
        <taxon>Mycolicibacterium</taxon>
    </lineage>
</organism>
<evidence type="ECO:0000313" key="7">
    <source>
        <dbReference type="Proteomes" id="UP000466039"/>
    </source>
</evidence>